<dbReference type="Proteomes" id="UP000053271">
    <property type="component" value="Unassembled WGS sequence"/>
</dbReference>
<gene>
    <name evidence="2" type="ORF">AQJ30_33295</name>
</gene>
<dbReference type="AlphaFoldDB" id="A0A124HPX8"/>
<reference evidence="2 3" key="1">
    <citation type="submission" date="2015-10" db="EMBL/GenBank/DDBJ databases">
        <title>Draft genome sequence of Streptomyces longwoodensis DSM 41677, type strain for the species Streptomyces longwoodensis.</title>
        <authorList>
            <person name="Ruckert C."/>
            <person name="Winkler A."/>
            <person name="Kalinowski J."/>
            <person name="Kampfer P."/>
            <person name="Glaeser S."/>
        </authorList>
    </citation>
    <scope>NUCLEOTIDE SEQUENCE [LARGE SCALE GENOMIC DNA]</scope>
    <source>
        <strain evidence="2 3">DSM 41677</strain>
    </source>
</reference>
<name>A0A124HPX8_9ACTN</name>
<dbReference type="RefSeq" id="WP_067241319.1">
    <property type="nucleotide sequence ID" value="NZ_KQ948564.1"/>
</dbReference>
<dbReference type="EMBL" id="LMWS01000046">
    <property type="protein sequence ID" value="KUN33627.1"/>
    <property type="molecule type" value="Genomic_DNA"/>
</dbReference>
<feature type="transmembrane region" description="Helical" evidence="1">
    <location>
        <begin position="21"/>
        <end position="45"/>
    </location>
</feature>
<keyword evidence="3" id="KW-1185">Reference proteome</keyword>
<proteinExistence type="predicted"/>
<evidence type="ECO:0000313" key="2">
    <source>
        <dbReference type="EMBL" id="KUN33627.1"/>
    </source>
</evidence>
<dbReference type="STRING" id="68231.AQJ30_33295"/>
<protein>
    <submittedName>
        <fullName evidence="2">Uncharacterized protein</fullName>
    </submittedName>
</protein>
<evidence type="ECO:0000256" key="1">
    <source>
        <dbReference type="SAM" id="Phobius"/>
    </source>
</evidence>
<feature type="transmembrane region" description="Helical" evidence="1">
    <location>
        <begin position="51"/>
        <end position="70"/>
    </location>
</feature>
<keyword evidence="1" id="KW-0812">Transmembrane</keyword>
<dbReference type="GeneID" id="91429459"/>
<keyword evidence="1" id="KW-1133">Transmembrane helix</keyword>
<keyword evidence="1" id="KW-0472">Membrane</keyword>
<organism evidence="2 3">
    <name type="scientific">Streptomyces longwoodensis</name>
    <dbReference type="NCBI Taxonomy" id="68231"/>
    <lineage>
        <taxon>Bacteria</taxon>
        <taxon>Bacillati</taxon>
        <taxon>Actinomycetota</taxon>
        <taxon>Actinomycetes</taxon>
        <taxon>Kitasatosporales</taxon>
        <taxon>Streptomycetaceae</taxon>
        <taxon>Streptomyces</taxon>
    </lineage>
</organism>
<evidence type="ECO:0000313" key="3">
    <source>
        <dbReference type="Proteomes" id="UP000053271"/>
    </source>
</evidence>
<sequence>MRNELDDQSLLGSGNDGAEAFVSASLWVALAAGALFLIIALYAAVQGMATVALWLAVVGVVWSAAVGAAIRFRKRR</sequence>
<accession>A0A124HPX8</accession>
<comment type="caution">
    <text evidence="2">The sequence shown here is derived from an EMBL/GenBank/DDBJ whole genome shotgun (WGS) entry which is preliminary data.</text>
</comment>